<proteinExistence type="predicted"/>
<reference evidence="2 3" key="1">
    <citation type="submission" date="2018-11" db="EMBL/GenBank/DDBJ databases">
        <authorList>
            <consortium name="Pathogen Informatics"/>
        </authorList>
    </citation>
    <scope>NUCLEOTIDE SEQUENCE [LARGE SCALE GENOMIC DNA]</scope>
    <source>
        <strain evidence="2 3">Zambia</strain>
    </source>
</reference>
<dbReference type="Proteomes" id="UP000277204">
    <property type="component" value="Unassembled WGS sequence"/>
</dbReference>
<accession>A0A183LXA8</accession>
<feature type="compositionally biased region" description="Basic and acidic residues" evidence="1">
    <location>
        <begin position="321"/>
        <end position="364"/>
    </location>
</feature>
<dbReference type="AlphaFoldDB" id="A0A183LXA8"/>
<dbReference type="EMBL" id="UZAI01003658">
    <property type="protein sequence ID" value="VDO81390.1"/>
    <property type="molecule type" value="Genomic_DNA"/>
</dbReference>
<dbReference type="PANTHER" id="PTHR47027">
    <property type="entry name" value="REVERSE TRANSCRIPTASE DOMAIN-CONTAINING PROTEIN"/>
    <property type="match status" value="1"/>
</dbReference>
<sequence length="364" mass="42134">MQLDDLYFTDDLALLQHMQQQIQEKTTSVEAVSTVVGLIIHKRKSKIRLYNTTQLKSHVTDVKTFAYLHSIIHKHGGYDADMKVRIGKGCHITMELEMDMYKNDSELFHDDSLQTMEFTFKRDTHSTTNTGEDDQCRSSPNSSRSQHTQKEKQDSPIQHNTTCTNQITHDGETLNYVKTFTYLRSIIHEHGGYDADVELRIGKVRVTYLHLKNICNSKQLSTSQHQGHNSQYKCQHSSTVRGGNLENFKSHHRPEDTNFYYQLSKENTSDPLTKHYQQQTIVGENKPDPIGGMNQEKELEVDGTHIEENTQLCHNASPHMESSRSKEEEEEEERKTKEHIIPRNGDRHEKNEQQLDRSRKEGLG</sequence>
<feature type="region of interest" description="Disordered" evidence="1">
    <location>
        <begin position="311"/>
        <end position="364"/>
    </location>
</feature>
<evidence type="ECO:0000256" key="1">
    <source>
        <dbReference type="SAM" id="MobiDB-lite"/>
    </source>
</evidence>
<evidence type="ECO:0000313" key="3">
    <source>
        <dbReference type="Proteomes" id="UP000277204"/>
    </source>
</evidence>
<feature type="compositionally biased region" description="Polar residues" evidence="1">
    <location>
        <begin position="137"/>
        <end position="146"/>
    </location>
</feature>
<organism evidence="2 3">
    <name type="scientific">Schistosoma margrebowiei</name>
    <dbReference type="NCBI Taxonomy" id="48269"/>
    <lineage>
        <taxon>Eukaryota</taxon>
        <taxon>Metazoa</taxon>
        <taxon>Spiralia</taxon>
        <taxon>Lophotrochozoa</taxon>
        <taxon>Platyhelminthes</taxon>
        <taxon>Trematoda</taxon>
        <taxon>Digenea</taxon>
        <taxon>Strigeidida</taxon>
        <taxon>Schistosomatoidea</taxon>
        <taxon>Schistosomatidae</taxon>
        <taxon>Schistosoma</taxon>
    </lineage>
</organism>
<dbReference type="PANTHER" id="PTHR47027:SF25">
    <property type="entry name" value="REVERSE TRANSCRIPTASE DOMAIN-CONTAINING PROTEIN"/>
    <property type="match status" value="1"/>
</dbReference>
<feature type="region of interest" description="Disordered" evidence="1">
    <location>
        <begin position="122"/>
        <end position="163"/>
    </location>
</feature>
<gene>
    <name evidence="2" type="ORF">SMRZ_LOCUS8433</name>
</gene>
<protein>
    <submittedName>
        <fullName evidence="2">Uncharacterized protein</fullName>
    </submittedName>
</protein>
<evidence type="ECO:0000313" key="2">
    <source>
        <dbReference type="EMBL" id="VDO81390.1"/>
    </source>
</evidence>
<keyword evidence="3" id="KW-1185">Reference proteome</keyword>
<name>A0A183LXA8_9TREM</name>